<evidence type="ECO:0000256" key="2">
    <source>
        <dbReference type="SAM" id="SignalP"/>
    </source>
</evidence>
<proteinExistence type="predicted"/>
<feature type="region of interest" description="Disordered" evidence="1">
    <location>
        <begin position="114"/>
        <end position="139"/>
    </location>
</feature>
<dbReference type="Proteomes" id="UP000076552">
    <property type="component" value="Unassembled WGS sequence"/>
</dbReference>
<comment type="caution">
    <text evidence="3">The sequence shown here is derived from an EMBL/GenBank/DDBJ whole genome shotgun (WGS) entry which is preliminary data.</text>
</comment>
<evidence type="ECO:0000313" key="4">
    <source>
        <dbReference type="Proteomes" id="UP000076552"/>
    </source>
</evidence>
<evidence type="ECO:0000313" key="3">
    <source>
        <dbReference type="EMBL" id="KZL77995.1"/>
    </source>
</evidence>
<organism evidence="3 4">
    <name type="scientific">Colletotrichum tofieldiae</name>
    <dbReference type="NCBI Taxonomy" id="708197"/>
    <lineage>
        <taxon>Eukaryota</taxon>
        <taxon>Fungi</taxon>
        <taxon>Dikarya</taxon>
        <taxon>Ascomycota</taxon>
        <taxon>Pezizomycotina</taxon>
        <taxon>Sordariomycetes</taxon>
        <taxon>Hypocreomycetidae</taxon>
        <taxon>Glomerellales</taxon>
        <taxon>Glomerellaceae</taxon>
        <taxon>Colletotrichum</taxon>
        <taxon>Colletotrichum spaethianum species complex</taxon>
    </lineage>
</organism>
<accession>A0A161VX17</accession>
<feature type="region of interest" description="Disordered" evidence="1">
    <location>
        <begin position="184"/>
        <end position="206"/>
    </location>
</feature>
<dbReference type="EMBL" id="LFIV01000004">
    <property type="protein sequence ID" value="KZL77995.1"/>
    <property type="molecule type" value="Genomic_DNA"/>
</dbReference>
<feature type="chain" id="PRO_5007828143" evidence="2">
    <location>
        <begin position="20"/>
        <end position="206"/>
    </location>
</feature>
<dbReference type="AlphaFoldDB" id="A0A161VX17"/>
<reference evidence="3 4" key="1">
    <citation type="submission" date="2015-06" db="EMBL/GenBank/DDBJ databases">
        <title>Survival trade-offs in plant roots during colonization by closely related pathogenic and mutualistic fungi.</title>
        <authorList>
            <person name="Hacquard S."/>
            <person name="Kracher B."/>
            <person name="Hiruma K."/>
            <person name="Weinman A."/>
            <person name="Muench P."/>
            <person name="Garrido Oter R."/>
            <person name="Ver Loren van Themaat E."/>
            <person name="Dallerey J.-F."/>
            <person name="Damm U."/>
            <person name="Henrissat B."/>
            <person name="Lespinet O."/>
            <person name="Thon M."/>
            <person name="Kemen E."/>
            <person name="McHardy A.C."/>
            <person name="Schulze-Lefert P."/>
            <person name="O'Connell R.J."/>
        </authorList>
    </citation>
    <scope>NUCLEOTIDE SEQUENCE [LARGE SCALE GENOMIC DNA]</scope>
    <source>
        <strain evidence="3 4">0861</strain>
    </source>
</reference>
<feature type="signal peptide" evidence="2">
    <location>
        <begin position="1"/>
        <end position="19"/>
    </location>
</feature>
<keyword evidence="2" id="KW-0732">Signal</keyword>
<dbReference type="STRING" id="708197.A0A161VX17"/>
<dbReference type="PROSITE" id="PS51257">
    <property type="entry name" value="PROKAR_LIPOPROTEIN"/>
    <property type="match status" value="1"/>
</dbReference>
<gene>
    <name evidence="3" type="ORF">CT0861_04115</name>
</gene>
<protein>
    <submittedName>
        <fullName evidence="3">EC2 protein</fullName>
    </submittedName>
</protein>
<feature type="compositionally biased region" description="Basic and acidic residues" evidence="1">
    <location>
        <begin position="114"/>
        <end position="126"/>
    </location>
</feature>
<name>A0A161VX17_9PEZI</name>
<keyword evidence="4" id="KW-1185">Reference proteome</keyword>
<sequence>MLYSKILIAAITGISCVAAIPAEAAKKEVEAFRRGECRDDRDDLYCGRSVKEFTKYDAKNRLCYNDGSNRLFCAIREQQELAIELAREWERIQRCGLNQYYATRERRCECYRRRDGGRGDRDRDRCDDDDDDNDRGRDNHNPNCKNDDIAFCAASEDLIITYDRENILCDRNRGNYVFCADRERGAAREKARDHFEDRRNRDKKQA</sequence>
<evidence type="ECO:0000256" key="1">
    <source>
        <dbReference type="SAM" id="MobiDB-lite"/>
    </source>
</evidence>